<name>A0A1C4FEN8_9BACI</name>
<sequence>MRLSLLKKKKGFVKLAITFVDTKQQEREIVVFEDLLHKGQVIVTYPDINQIWKKKNKFAHYTWDLDETYIKVKGELGYLYCTMEQDGVNDD</sequence>
<accession>A0A1C4FEN8</accession>
<evidence type="ECO:0008006" key="3">
    <source>
        <dbReference type="Google" id="ProtNLM"/>
    </source>
</evidence>
<organism evidence="1 2">
    <name type="scientific">Bacillus wiedmannii</name>
    <dbReference type="NCBI Taxonomy" id="1890302"/>
    <lineage>
        <taxon>Bacteria</taxon>
        <taxon>Bacillati</taxon>
        <taxon>Bacillota</taxon>
        <taxon>Bacilli</taxon>
        <taxon>Bacillales</taxon>
        <taxon>Bacillaceae</taxon>
        <taxon>Bacillus</taxon>
        <taxon>Bacillus cereus group</taxon>
    </lineage>
</organism>
<evidence type="ECO:0000313" key="2">
    <source>
        <dbReference type="Proteomes" id="UP000196052"/>
    </source>
</evidence>
<dbReference type="AlphaFoldDB" id="A0A1C4FEN8"/>
<protein>
    <recommendedName>
        <fullName evidence="3">IS6 family transposase</fullName>
    </recommendedName>
</protein>
<proteinExistence type="predicted"/>
<dbReference type="Proteomes" id="UP000196052">
    <property type="component" value="Unassembled WGS sequence"/>
</dbReference>
<reference evidence="2" key="1">
    <citation type="submission" date="2016-08" db="EMBL/GenBank/DDBJ databases">
        <authorList>
            <person name="Loux V."/>
            <person name="Rue O."/>
        </authorList>
    </citation>
    <scope>NUCLEOTIDE SEQUENCE [LARGE SCALE GENOMIC DNA]</scope>
    <source>
        <strain evidence="2">INRA Bc05-F1</strain>
    </source>
</reference>
<dbReference type="EMBL" id="FMBE01000014">
    <property type="protein sequence ID" value="SCC54103.1"/>
    <property type="molecule type" value="Genomic_DNA"/>
</dbReference>
<gene>
    <name evidence="1" type="ORF">BC05F1_04323</name>
</gene>
<evidence type="ECO:0000313" key="1">
    <source>
        <dbReference type="EMBL" id="SCC54103.1"/>
    </source>
</evidence>